<dbReference type="OrthoDB" id="3200163at2759"/>
<organism evidence="5 6">
    <name type="scientific">Orchesella cincta</name>
    <name type="common">Springtail</name>
    <name type="synonym">Podura cincta</name>
    <dbReference type="NCBI Taxonomy" id="48709"/>
    <lineage>
        <taxon>Eukaryota</taxon>
        <taxon>Metazoa</taxon>
        <taxon>Ecdysozoa</taxon>
        <taxon>Arthropoda</taxon>
        <taxon>Hexapoda</taxon>
        <taxon>Collembola</taxon>
        <taxon>Entomobryomorpha</taxon>
        <taxon>Entomobryoidea</taxon>
        <taxon>Orchesellidae</taxon>
        <taxon>Orchesellinae</taxon>
        <taxon>Orchesella</taxon>
    </lineage>
</organism>
<sequence>MSQSRGSALPLFAHVMSSTGEIQSKNSENSVWGPPWYHLLPGRGLLGVPYASAPSASLRFMPPLTPTRWSGVRVAEKLGPVCPQILPDIANRSEALSKMPLLKFTRFLELSKILTNQSEDCLYLNIFLPRKGNYSKVTGSHIPFNLIN</sequence>
<dbReference type="Gene3D" id="3.40.50.1820">
    <property type="entry name" value="alpha/beta hydrolase"/>
    <property type="match status" value="1"/>
</dbReference>
<evidence type="ECO:0000256" key="1">
    <source>
        <dbReference type="ARBA" id="ARBA00005964"/>
    </source>
</evidence>
<dbReference type="PROSITE" id="PS00941">
    <property type="entry name" value="CARBOXYLESTERASE_B_2"/>
    <property type="match status" value="1"/>
</dbReference>
<dbReference type="Proteomes" id="UP000094527">
    <property type="component" value="Unassembled WGS sequence"/>
</dbReference>
<gene>
    <name evidence="5" type="ORF">Ocin01_18782</name>
</gene>
<comment type="caution">
    <text evidence="5">The sequence shown here is derived from an EMBL/GenBank/DDBJ whole genome shotgun (WGS) entry which is preliminary data.</text>
</comment>
<dbReference type="InterPro" id="IPR051093">
    <property type="entry name" value="Neuroligin/BSAL"/>
</dbReference>
<evidence type="ECO:0000256" key="2">
    <source>
        <dbReference type="ARBA" id="ARBA00022729"/>
    </source>
</evidence>
<evidence type="ECO:0000256" key="3">
    <source>
        <dbReference type="ARBA" id="ARBA00023180"/>
    </source>
</evidence>
<evidence type="ECO:0000313" key="6">
    <source>
        <dbReference type="Proteomes" id="UP000094527"/>
    </source>
</evidence>
<evidence type="ECO:0000313" key="5">
    <source>
        <dbReference type="EMBL" id="ODM87900.1"/>
    </source>
</evidence>
<keyword evidence="3" id="KW-0325">Glycoprotein</keyword>
<dbReference type="PANTHER" id="PTHR43903">
    <property type="entry name" value="NEUROLIGIN"/>
    <property type="match status" value="1"/>
</dbReference>
<evidence type="ECO:0000259" key="4">
    <source>
        <dbReference type="Pfam" id="PF00135"/>
    </source>
</evidence>
<dbReference type="InterPro" id="IPR002018">
    <property type="entry name" value="CarbesteraseB"/>
</dbReference>
<keyword evidence="6" id="KW-1185">Reference proteome</keyword>
<dbReference type="InterPro" id="IPR029058">
    <property type="entry name" value="AB_hydrolase_fold"/>
</dbReference>
<dbReference type="AlphaFoldDB" id="A0A1D2M4J4"/>
<dbReference type="Pfam" id="PF00135">
    <property type="entry name" value="COesterase"/>
    <property type="match status" value="1"/>
</dbReference>
<keyword evidence="2" id="KW-0732">Signal</keyword>
<proteinExistence type="inferred from homology"/>
<dbReference type="EMBL" id="LJIJ01004433">
    <property type="protein sequence ID" value="ODM87900.1"/>
    <property type="molecule type" value="Genomic_DNA"/>
</dbReference>
<feature type="domain" description="Carboxylesterase type B" evidence="4">
    <location>
        <begin position="46"/>
        <end position="132"/>
    </location>
</feature>
<comment type="similarity">
    <text evidence="1">Belongs to the type-B carboxylesterase/lipase family.</text>
</comment>
<protein>
    <submittedName>
        <fullName evidence="5">Neuroligin 4-like</fullName>
    </submittedName>
</protein>
<accession>A0A1D2M4J4</accession>
<dbReference type="InterPro" id="IPR019819">
    <property type="entry name" value="Carboxylesterase_B_CS"/>
</dbReference>
<dbReference type="STRING" id="48709.A0A1D2M4J4"/>
<reference evidence="5 6" key="1">
    <citation type="journal article" date="2016" name="Genome Biol. Evol.">
        <title>Gene Family Evolution Reflects Adaptation to Soil Environmental Stressors in the Genome of the Collembolan Orchesella cincta.</title>
        <authorList>
            <person name="Faddeeva-Vakhrusheva A."/>
            <person name="Derks M.F."/>
            <person name="Anvar S.Y."/>
            <person name="Agamennone V."/>
            <person name="Suring W."/>
            <person name="Smit S."/>
            <person name="van Straalen N.M."/>
            <person name="Roelofs D."/>
        </authorList>
    </citation>
    <scope>NUCLEOTIDE SEQUENCE [LARGE SCALE GENOMIC DNA]</scope>
    <source>
        <tissue evidence="5">Mixed pool</tissue>
    </source>
</reference>
<name>A0A1D2M4J4_ORCCI</name>
<dbReference type="SUPFAM" id="SSF53474">
    <property type="entry name" value="alpha/beta-Hydrolases"/>
    <property type="match status" value="1"/>
</dbReference>